<name>A0A4V6ENX8_9FIRM</name>
<dbReference type="KEGG" id="rher:EHE19_001905"/>
<keyword evidence="2" id="KW-1185">Reference proteome</keyword>
<dbReference type="EMBL" id="CP061336">
    <property type="protein sequence ID" value="QNU67320.1"/>
    <property type="molecule type" value="Genomic_DNA"/>
</dbReference>
<evidence type="ECO:0000313" key="1">
    <source>
        <dbReference type="EMBL" id="QNU67320.1"/>
    </source>
</evidence>
<accession>A0A4V6ENX8</accession>
<protein>
    <submittedName>
        <fullName evidence="1">Uncharacterized protein</fullName>
    </submittedName>
</protein>
<dbReference type="RefSeq" id="WP_137697663.1">
    <property type="nucleotide sequence ID" value="NZ_CP061336.1"/>
</dbReference>
<organism evidence="1 2">
    <name type="scientific">Ruminiclostridium herbifermentans</name>
    <dbReference type="NCBI Taxonomy" id="2488810"/>
    <lineage>
        <taxon>Bacteria</taxon>
        <taxon>Bacillati</taxon>
        <taxon>Bacillota</taxon>
        <taxon>Clostridia</taxon>
        <taxon>Eubacteriales</taxon>
        <taxon>Oscillospiraceae</taxon>
        <taxon>Ruminiclostridium</taxon>
    </lineage>
</organism>
<dbReference type="Proteomes" id="UP000306409">
    <property type="component" value="Chromosome"/>
</dbReference>
<gene>
    <name evidence="1" type="ORF">EHE19_001905</name>
</gene>
<dbReference type="SUPFAM" id="SSF53850">
    <property type="entry name" value="Periplasmic binding protein-like II"/>
    <property type="match status" value="1"/>
</dbReference>
<proteinExistence type="predicted"/>
<dbReference type="Gene3D" id="3.40.190.10">
    <property type="entry name" value="Periplasmic binding protein-like II"/>
    <property type="match status" value="1"/>
</dbReference>
<sequence length="129" mass="14975">MEVYPIPAFKTKKAVNSIPYDAFGINSKCKYKKAAFEYIKKLLSEEFYKQYYNYNHYATVNNAAFEEELSYYSDNSKGFGTFSSEKGPFEIIAIPEKLSNQLKSTIANMHKCEFTFVGIRRIVKDDLKK</sequence>
<evidence type="ECO:0000313" key="2">
    <source>
        <dbReference type="Proteomes" id="UP000306409"/>
    </source>
</evidence>
<dbReference type="AlphaFoldDB" id="A0A4V6ENX8"/>
<reference evidence="1 2" key="1">
    <citation type="submission" date="2020-09" db="EMBL/GenBank/DDBJ databases">
        <title>Characterization and genome sequencing of Ruminiclostridium sp. nov. MA18.</title>
        <authorList>
            <person name="Rettenmaier R."/>
            <person name="Kowollik M.-L."/>
            <person name="Liebl W."/>
            <person name="Zverlov V."/>
        </authorList>
    </citation>
    <scope>NUCLEOTIDE SEQUENCE [LARGE SCALE GENOMIC DNA]</scope>
    <source>
        <strain evidence="1 2">MA18</strain>
    </source>
</reference>